<protein>
    <submittedName>
        <fullName evidence="1">Uncharacterized protein</fullName>
    </submittedName>
</protein>
<dbReference type="EMBL" id="CP001276">
    <property type="protein sequence ID" value="ACM06450.1"/>
    <property type="molecule type" value="Genomic_DNA"/>
</dbReference>
<dbReference type="AlphaFoldDB" id="B9L304"/>
<proteinExistence type="predicted"/>
<organism evidence="1 2">
    <name type="scientific">Thermomicrobium roseum (strain ATCC 27502 / DSM 5159 / P-2)</name>
    <dbReference type="NCBI Taxonomy" id="309801"/>
    <lineage>
        <taxon>Bacteria</taxon>
        <taxon>Pseudomonadati</taxon>
        <taxon>Thermomicrobiota</taxon>
        <taxon>Thermomicrobia</taxon>
        <taxon>Thermomicrobiales</taxon>
        <taxon>Thermomicrobiaceae</taxon>
        <taxon>Thermomicrobium</taxon>
    </lineage>
</organism>
<dbReference type="Proteomes" id="UP000000447">
    <property type="component" value="Plasmid unnamed"/>
</dbReference>
<sequence>MEVLDRERHACAPSRFRYCNGGRHVLVHRSARYLLSSPTIRPAARGRHRSRWTRSRAR</sequence>
<evidence type="ECO:0000313" key="1">
    <source>
        <dbReference type="EMBL" id="ACM06450.1"/>
    </source>
</evidence>
<reference evidence="1 2" key="1">
    <citation type="journal article" date="2009" name="PLoS ONE">
        <title>Complete genome sequence of the aerobic CO-oxidizing thermophile Thermomicrobium roseum.</title>
        <authorList>
            <person name="Wu D."/>
            <person name="Raymond J."/>
            <person name="Wu M."/>
            <person name="Chatterji S."/>
            <person name="Ren Q."/>
            <person name="Graham J.E."/>
            <person name="Bryant D.A."/>
            <person name="Robb F."/>
            <person name="Colman A."/>
            <person name="Tallon L.J."/>
            <person name="Badger J.H."/>
            <person name="Madupu R."/>
            <person name="Ward N.L."/>
            <person name="Eisen J.A."/>
        </authorList>
    </citation>
    <scope>NUCLEOTIDE SEQUENCE [LARGE SCALE GENOMIC DNA]</scope>
    <source>
        <strain evidence="2">ATCC 27502 / DSM 5159 / P-2</strain>
        <plasmid evidence="1">unnamed</plasmid>
    </source>
</reference>
<dbReference type="HOGENOM" id="CLU_2977819_0_0_0"/>
<evidence type="ECO:0000313" key="2">
    <source>
        <dbReference type="Proteomes" id="UP000000447"/>
    </source>
</evidence>
<keyword evidence="2" id="KW-1185">Reference proteome</keyword>
<accession>B9L304</accession>
<geneLocation type="plasmid" evidence="2">
    <name>Tros</name>
</geneLocation>
<dbReference type="KEGG" id="tro:trd_A0168"/>
<keyword evidence="1" id="KW-0614">Plasmid</keyword>
<name>B9L304_THERP</name>
<gene>
    <name evidence="1" type="ordered locus">trd_A0168</name>
</gene>